<accession>A0A5A5RL20</accession>
<organism evidence="1 2">
    <name type="scientific">Microcystis aeruginosa NIES-2520</name>
    <dbReference type="NCBI Taxonomy" id="2303982"/>
    <lineage>
        <taxon>Bacteria</taxon>
        <taxon>Bacillati</taxon>
        <taxon>Cyanobacteriota</taxon>
        <taxon>Cyanophyceae</taxon>
        <taxon>Oscillatoriophycideae</taxon>
        <taxon>Chroococcales</taxon>
        <taxon>Microcystaceae</taxon>
        <taxon>Microcystis</taxon>
    </lineage>
</organism>
<name>A0A5A5RL20_MICAE</name>
<dbReference type="Proteomes" id="UP000324917">
    <property type="component" value="Unassembled WGS sequence"/>
</dbReference>
<evidence type="ECO:0000313" key="2">
    <source>
        <dbReference type="Proteomes" id="UP000324917"/>
    </source>
</evidence>
<evidence type="ECO:0000313" key="1">
    <source>
        <dbReference type="EMBL" id="GCA73922.1"/>
    </source>
</evidence>
<sequence length="49" mass="5877">MDGFIRDETLIEKDIWRFLLIVFDLERTNQLNLLPDKDLVDLCPPIEPY</sequence>
<proteinExistence type="predicted"/>
<protein>
    <submittedName>
        <fullName evidence="1">Uncharacterized protein</fullName>
    </submittedName>
</protein>
<dbReference type="AlphaFoldDB" id="A0A5A5RL20"/>
<gene>
    <name evidence="1" type="ORF">MiTe_00742</name>
</gene>
<comment type="caution">
    <text evidence="1">The sequence shown here is derived from an EMBL/GenBank/DDBJ whole genome shotgun (WGS) entry which is preliminary data.</text>
</comment>
<reference evidence="1 2" key="1">
    <citation type="submission" date="2018-09" db="EMBL/GenBank/DDBJ databases">
        <title>Evolutionary history of phycoerythrin pigmentation in the water bloom-forming cyanobacterium Microcystis aeruginosa.</title>
        <authorList>
            <person name="Tanabe Y."/>
            <person name="Tanabe Y."/>
            <person name="Yamaguchi H."/>
        </authorList>
    </citation>
    <scope>NUCLEOTIDE SEQUENCE [LARGE SCALE GENOMIC DNA]</scope>
    <source>
        <strain evidence="1 2">NIES-2520</strain>
    </source>
</reference>
<dbReference type="EMBL" id="BHVP01000008">
    <property type="protein sequence ID" value="GCA73922.1"/>
    <property type="molecule type" value="Genomic_DNA"/>
</dbReference>